<name>A0A6G1C4V4_9ORYZ</name>
<accession>A0A6G1C4V4</accession>
<feature type="region of interest" description="Disordered" evidence="1">
    <location>
        <begin position="1"/>
        <end position="32"/>
    </location>
</feature>
<dbReference type="Proteomes" id="UP000479710">
    <property type="component" value="Unassembled WGS sequence"/>
</dbReference>
<protein>
    <submittedName>
        <fullName evidence="2">Uncharacterized protein</fullName>
    </submittedName>
</protein>
<evidence type="ECO:0000256" key="1">
    <source>
        <dbReference type="SAM" id="MobiDB-lite"/>
    </source>
</evidence>
<gene>
    <name evidence="2" type="ORF">E2562_008527</name>
</gene>
<proteinExistence type="predicted"/>
<comment type="caution">
    <text evidence="2">The sequence shown here is derived from an EMBL/GenBank/DDBJ whole genome shotgun (WGS) entry which is preliminary data.</text>
</comment>
<dbReference type="AlphaFoldDB" id="A0A6G1C4V4"/>
<evidence type="ECO:0000313" key="3">
    <source>
        <dbReference type="Proteomes" id="UP000479710"/>
    </source>
</evidence>
<reference evidence="2 3" key="1">
    <citation type="submission" date="2019-11" db="EMBL/GenBank/DDBJ databases">
        <title>Whole genome sequence of Oryza granulata.</title>
        <authorList>
            <person name="Li W."/>
        </authorList>
    </citation>
    <scope>NUCLEOTIDE SEQUENCE [LARGE SCALE GENOMIC DNA]</scope>
    <source>
        <strain evidence="3">cv. Menghai</strain>
        <tissue evidence="2">Leaf</tissue>
    </source>
</reference>
<dbReference type="EMBL" id="SPHZ02000010">
    <property type="protein sequence ID" value="KAF0895186.1"/>
    <property type="molecule type" value="Genomic_DNA"/>
</dbReference>
<keyword evidence="3" id="KW-1185">Reference proteome</keyword>
<evidence type="ECO:0000313" key="2">
    <source>
        <dbReference type="EMBL" id="KAF0895186.1"/>
    </source>
</evidence>
<sequence>MAADGERQRSGTGSMPREWEMSPFVQGLQNKRGFGRELTAGEELLRRWRRGEGEAGVIETAASRGEVALGIWW</sequence>
<organism evidence="2 3">
    <name type="scientific">Oryza meyeriana var. granulata</name>
    <dbReference type="NCBI Taxonomy" id="110450"/>
    <lineage>
        <taxon>Eukaryota</taxon>
        <taxon>Viridiplantae</taxon>
        <taxon>Streptophyta</taxon>
        <taxon>Embryophyta</taxon>
        <taxon>Tracheophyta</taxon>
        <taxon>Spermatophyta</taxon>
        <taxon>Magnoliopsida</taxon>
        <taxon>Liliopsida</taxon>
        <taxon>Poales</taxon>
        <taxon>Poaceae</taxon>
        <taxon>BOP clade</taxon>
        <taxon>Oryzoideae</taxon>
        <taxon>Oryzeae</taxon>
        <taxon>Oryzinae</taxon>
        <taxon>Oryza</taxon>
        <taxon>Oryza meyeriana</taxon>
    </lineage>
</organism>